<dbReference type="InterPro" id="IPR036380">
    <property type="entry name" value="Isochorismatase-like_sf"/>
</dbReference>
<evidence type="ECO:0000256" key="1">
    <source>
        <dbReference type="ARBA" id="ARBA00022801"/>
    </source>
</evidence>
<evidence type="ECO:0000259" key="2">
    <source>
        <dbReference type="Pfam" id="PF00857"/>
    </source>
</evidence>
<keyword evidence="1 3" id="KW-0378">Hydrolase</keyword>
<dbReference type="AlphaFoldDB" id="A0A2W1JRH3"/>
<dbReference type="InterPro" id="IPR000868">
    <property type="entry name" value="Isochorismatase-like_dom"/>
</dbReference>
<dbReference type="Gene3D" id="3.40.50.850">
    <property type="entry name" value="Isochorismatase-like"/>
    <property type="match status" value="1"/>
</dbReference>
<dbReference type="SUPFAM" id="SSF52499">
    <property type="entry name" value="Isochorismatase-like hydrolases"/>
    <property type="match status" value="1"/>
</dbReference>
<dbReference type="PANTHER" id="PTHR43540">
    <property type="entry name" value="PEROXYUREIDOACRYLATE/UREIDOACRYLATE AMIDOHYDROLASE-RELATED"/>
    <property type="match status" value="1"/>
</dbReference>
<dbReference type="InterPro" id="IPR050272">
    <property type="entry name" value="Isochorismatase-like_hydrls"/>
</dbReference>
<reference evidence="3 4" key="1">
    <citation type="journal article" date="2018" name="Sci. Rep.">
        <title>A novel species of the marine cyanobacterium Acaryochloris with a unique pigment content and lifestyle.</title>
        <authorList>
            <person name="Partensky F."/>
            <person name="Six C."/>
            <person name="Ratin M."/>
            <person name="Garczarek L."/>
            <person name="Vaulot D."/>
            <person name="Probert I."/>
            <person name="Calteau A."/>
            <person name="Gourvil P."/>
            <person name="Marie D."/>
            <person name="Grebert T."/>
            <person name="Bouchier C."/>
            <person name="Le Panse S."/>
            <person name="Gachenot M."/>
            <person name="Rodriguez F."/>
            <person name="Garrido J.L."/>
        </authorList>
    </citation>
    <scope>NUCLEOTIDE SEQUENCE [LARGE SCALE GENOMIC DNA]</scope>
    <source>
        <strain evidence="3 4">RCC1774</strain>
    </source>
</reference>
<accession>A0A2W1JRH3</accession>
<keyword evidence="4" id="KW-1185">Reference proteome</keyword>
<evidence type="ECO:0000313" key="4">
    <source>
        <dbReference type="Proteomes" id="UP000248857"/>
    </source>
</evidence>
<dbReference type="PANTHER" id="PTHR43540:SF9">
    <property type="entry name" value="FAMILY HYDROLASE, PUTATIVE (AFU_ORTHOLOGUE AFUA_2G08700)-RELATED"/>
    <property type="match status" value="1"/>
</dbReference>
<proteinExistence type="predicted"/>
<dbReference type="EMBL" id="PQWO01000004">
    <property type="protein sequence ID" value="PZD73895.1"/>
    <property type="molecule type" value="Genomic_DNA"/>
</dbReference>
<organism evidence="3 4">
    <name type="scientific">Acaryochloris thomasi RCC1774</name>
    <dbReference type="NCBI Taxonomy" id="1764569"/>
    <lineage>
        <taxon>Bacteria</taxon>
        <taxon>Bacillati</taxon>
        <taxon>Cyanobacteriota</taxon>
        <taxon>Cyanophyceae</taxon>
        <taxon>Acaryochloridales</taxon>
        <taxon>Acaryochloridaceae</taxon>
        <taxon>Acaryochloris</taxon>
        <taxon>Acaryochloris thomasi</taxon>
    </lineage>
</organism>
<dbReference type="RefSeq" id="WP_110985791.1">
    <property type="nucleotide sequence ID" value="NZ_CAWNWM010000004.1"/>
</dbReference>
<dbReference type="OrthoDB" id="257098at2"/>
<feature type="domain" description="Isochorismatase-like" evidence="2">
    <location>
        <begin position="28"/>
        <end position="224"/>
    </location>
</feature>
<gene>
    <name evidence="3" type="primary">rutB_1</name>
    <name evidence="3" type="ORF">C1752_01847</name>
</gene>
<dbReference type="Pfam" id="PF00857">
    <property type="entry name" value="Isochorismatase"/>
    <property type="match status" value="1"/>
</dbReference>
<dbReference type="CDD" id="cd00431">
    <property type="entry name" value="cysteine_hydrolases"/>
    <property type="match status" value="1"/>
</dbReference>
<evidence type="ECO:0000313" key="3">
    <source>
        <dbReference type="EMBL" id="PZD73895.1"/>
    </source>
</evidence>
<sequence>MIGSTKIPTDWVRVTSHPHPFPLCLSQTALLVIDMQKDFCHPDGFSGSVLGADLTAAQAIIPKIQAVLDWARQRTVPIIYTRESHHPDGSDLSPSKRLRYQNAGYPVGSAGQLGRFLVQGEAGTEILDELQPAAEDWVLDKPAQSAFVGTELEEGLRSRNITHLLITGVTTQCCVLGTYRQASDLGFYALLLEDCCAAFSEAEHQAAVDVLLSEQGAVGWVSTSAELQKVN</sequence>
<name>A0A2W1JRH3_9CYAN</name>
<dbReference type="Proteomes" id="UP000248857">
    <property type="component" value="Unassembled WGS sequence"/>
</dbReference>
<dbReference type="EC" id="3.5.1.110" evidence="3"/>
<dbReference type="GO" id="GO:0016787">
    <property type="term" value="F:hydrolase activity"/>
    <property type="evidence" value="ECO:0007669"/>
    <property type="project" value="UniProtKB-KW"/>
</dbReference>
<comment type="caution">
    <text evidence="3">The sequence shown here is derived from an EMBL/GenBank/DDBJ whole genome shotgun (WGS) entry which is preliminary data.</text>
</comment>
<protein>
    <submittedName>
        <fullName evidence="3">Peroxyureidoacrylate/ureidoacrylate amidohydrolase RutB</fullName>
        <ecNumber evidence="3">3.5.1.110</ecNumber>
    </submittedName>
</protein>